<evidence type="ECO:0000313" key="1">
    <source>
        <dbReference type="EMBL" id="CAF1612599.1"/>
    </source>
</evidence>
<sequence length="42" mass="4845">MLIAYMPCTGFITMSLAATFMFSGHQRFLYDSRLLVDKDVPR</sequence>
<gene>
    <name evidence="1" type="ORF">GPM918_LOCUS43192</name>
    <name evidence="2" type="ORF">SRO942_LOCUS44620</name>
</gene>
<dbReference type="EMBL" id="CAJOBC010105282">
    <property type="protein sequence ID" value="CAF4496820.1"/>
    <property type="molecule type" value="Genomic_DNA"/>
</dbReference>
<evidence type="ECO:0000313" key="2">
    <source>
        <dbReference type="EMBL" id="CAF4496820.1"/>
    </source>
</evidence>
<dbReference type="Proteomes" id="UP000681722">
    <property type="component" value="Unassembled WGS sequence"/>
</dbReference>
<protein>
    <submittedName>
        <fullName evidence="1">Uncharacterized protein</fullName>
    </submittedName>
</protein>
<dbReference type="EMBL" id="CAJNOQ010038453">
    <property type="protein sequence ID" value="CAF1612599.1"/>
    <property type="molecule type" value="Genomic_DNA"/>
</dbReference>
<feature type="non-terminal residue" evidence="1">
    <location>
        <position position="42"/>
    </location>
</feature>
<dbReference type="AlphaFoldDB" id="A0A816BQR9"/>
<accession>A0A816BQR9</accession>
<comment type="caution">
    <text evidence="1">The sequence shown here is derived from an EMBL/GenBank/DDBJ whole genome shotgun (WGS) entry which is preliminary data.</text>
</comment>
<evidence type="ECO:0000313" key="3">
    <source>
        <dbReference type="Proteomes" id="UP000663829"/>
    </source>
</evidence>
<name>A0A816BQR9_9BILA</name>
<keyword evidence="3" id="KW-1185">Reference proteome</keyword>
<reference evidence="1" key="1">
    <citation type="submission" date="2021-02" db="EMBL/GenBank/DDBJ databases">
        <authorList>
            <person name="Nowell W R."/>
        </authorList>
    </citation>
    <scope>NUCLEOTIDE SEQUENCE</scope>
</reference>
<dbReference type="Proteomes" id="UP000663829">
    <property type="component" value="Unassembled WGS sequence"/>
</dbReference>
<organism evidence="1 3">
    <name type="scientific">Didymodactylos carnosus</name>
    <dbReference type="NCBI Taxonomy" id="1234261"/>
    <lineage>
        <taxon>Eukaryota</taxon>
        <taxon>Metazoa</taxon>
        <taxon>Spiralia</taxon>
        <taxon>Gnathifera</taxon>
        <taxon>Rotifera</taxon>
        <taxon>Eurotatoria</taxon>
        <taxon>Bdelloidea</taxon>
        <taxon>Philodinida</taxon>
        <taxon>Philodinidae</taxon>
        <taxon>Didymodactylos</taxon>
    </lineage>
</organism>
<proteinExistence type="predicted"/>